<proteinExistence type="predicted"/>
<dbReference type="PANTHER" id="PTHR43861">
    <property type="entry name" value="TRANS-ACONITATE 2-METHYLTRANSFERASE-RELATED"/>
    <property type="match status" value="1"/>
</dbReference>
<evidence type="ECO:0000256" key="1">
    <source>
        <dbReference type="ARBA" id="ARBA00022679"/>
    </source>
</evidence>
<dbReference type="KEGG" id="serw:FY030_15645"/>
<evidence type="ECO:0000313" key="2">
    <source>
        <dbReference type="EMBL" id="QFG69948.1"/>
    </source>
</evidence>
<dbReference type="AlphaFoldDB" id="A0A5J6V841"/>
<dbReference type="RefSeq" id="WP_158062442.1">
    <property type="nucleotide sequence ID" value="NZ_CP044427.1"/>
</dbReference>
<protein>
    <submittedName>
        <fullName evidence="2">Methyltransferase domain-containing protein</fullName>
    </submittedName>
</protein>
<dbReference type="SUPFAM" id="SSF53335">
    <property type="entry name" value="S-adenosyl-L-methionine-dependent methyltransferases"/>
    <property type="match status" value="1"/>
</dbReference>
<sequence length="205" mass="22112">MTREHFDGIAQDYDDQDKVDRARQIADAVRAAVPLTGREGLLEYGAGTGLVAQALQGAVGRLTLADSSSGMRQVAERKVADGALPEGTRVWDLDLTDPEVTLPEENFDLVVSSLVLHHIPDLAPVLAGLHRLLVPGGHLAVADLDSDDGRFHAHLHDFDGHDGFDRHGLARQLRAAGFTDVTVDDCTTLVKHGEVFAVFLAVARR</sequence>
<name>A0A5J6V841_9MICO</name>
<gene>
    <name evidence="2" type="ORF">FY030_15645</name>
</gene>
<keyword evidence="2" id="KW-0489">Methyltransferase</keyword>
<dbReference type="GO" id="GO:0032259">
    <property type="term" value="P:methylation"/>
    <property type="evidence" value="ECO:0007669"/>
    <property type="project" value="UniProtKB-KW"/>
</dbReference>
<dbReference type="PANTHER" id="PTHR43861:SF3">
    <property type="entry name" value="PUTATIVE (AFU_ORTHOLOGUE AFUA_2G14390)-RELATED"/>
    <property type="match status" value="1"/>
</dbReference>
<dbReference type="InterPro" id="IPR029063">
    <property type="entry name" value="SAM-dependent_MTases_sf"/>
</dbReference>
<dbReference type="Pfam" id="PF13489">
    <property type="entry name" value="Methyltransf_23"/>
    <property type="match status" value="1"/>
</dbReference>
<dbReference type="EMBL" id="CP044427">
    <property type="protein sequence ID" value="QFG69948.1"/>
    <property type="molecule type" value="Genomic_DNA"/>
</dbReference>
<dbReference type="CDD" id="cd02440">
    <property type="entry name" value="AdoMet_MTases"/>
    <property type="match status" value="1"/>
</dbReference>
<dbReference type="GO" id="GO:0008168">
    <property type="term" value="F:methyltransferase activity"/>
    <property type="evidence" value="ECO:0007669"/>
    <property type="project" value="UniProtKB-KW"/>
</dbReference>
<organism evidence="2 3">
    <name type="scientific">Ornithinimicrobium pratense</name>
    <dbReference type="NCBI Taxonomy" id="2593973"/>
    <lineage>
        <taxon>Bacteria</taxon>
        <taxon>Bacillati</taxon>
        <taxon>Actinomycetota</taxon>
        <taxon>Actinomycetes</taxon>
        <taxon>Micrococcales</taxon>
        <taxon>Ornithinimicrobiaceae</taxon>
        <taxon>Ornithinimicrobium</taxon>
    </lineage>
</organism>
<dbReference type="OrthoDB" id="9791837at2"/>
<reference evidence="2 3" key="1">
    <citation type="submission" date="2019-09" db="EMBL/GenBank/DDBJ databases">
        <title>Serinicoccus pratensis sp. nov., isolated from meadow soil.</title>
        <authorList>
            <person name="Zhang W."/>
        </authorList>
    </citation>
    <scope>NUCLEOTIDE SEQUENCE [LARGE SCALE GENOMIC DNA]</scope>
    <source>
        <strain evidence="2 3">W204</strain>
    </source>
</reference>
<evidence type="ECO:0000313" key="3">
    <source>
        <dbReference type="Proteomes" id="UP000326546"/>
    </source>
</evidence>
<keyword evidence="1 2" id="KW-0808">Transferase</keyword>
<keyword evidence="3" id="KW-1185">Reference proteome</keyword>
<dbReference type="Gene3D" id="3.40.50.150">
    <property type="entry name" value="Vaccinia Virus protein VP39"/>
    <property type="match status" value="1"/>
</dbReference>
<accession>A0A5J6V841</accession>
<dbReference type="Proteomes" id="UP000326546">
    <property type="component" value="Chromosome"/>
</dbReference>